<gene>
    <name evidence="1" type="ORF">L6452_28433</name>
</gene>
<comment type="caution">
    <text evidence="1">The sequence shown here is derived from an EMBL/GenBank/DDBJ whole genome shotgun (WGS) entry which is preliminary data.</text>
</comment>
<reference evidence="1 2" key="2">
    <citation type="journal article" date="2022" name="Mol. Ecol. Resour.">
        <title>The genomes of chicory, endive, great burdock and yacon provide insights into Asteraceae paleo-polyploidization history and plant inulin production.</title>
        <authorList>
            <person name="Fan W."/>
            <person name="Wang S."/>
            <person name="Wang H."/>
            <person name="Wang A."/>
            <person name="Jiang F."/>
            <person name="Liu H."/>
            <person name="Zhao H."/>
            <person name="Xu D."/>
            <person name="Zhang Y."/>
        </authorList>
    </citation>
    <scope>NUCLEOTIDE SEQUENCE [LARGE SCALE GENOMIC DNA]</scope>
    <source>
        <strain evidence="2">cv. Niubang</strain>
    </source>
</reference>
<reference evidence="2" key="1">
    <citation type="journal article" date="2022" name="Mol. Ecol. Resour.">
        <title>The genomes of chicory, endive, great burdock and yacon provide insights into Asteraceae palaeo-polyploidization history and plant inulin production.</title>
        <authorList>
            <person name="Fan W."/>
            <person name="Wang S."/>
            <person name="Wang H."/>
            <person name="Wang A."/>
            <person name="Jiang F."/>
            <person name="Liu H."/>
            <person name="Zhao H."/>
            <person name="Xu D."/>
            <person name="Zhang Y."/>
        </authorList>
    </citation>
    <scope>NUCLEOTIDE SEQUENCE [LARGE SCALE GENOMIC DNA]</scope>
    <source>
        <strain evidence="2">cv. Niubang</strain>
    </source>
</reference>
<evidence type="ECO:0000313" key="1">
    <source>
        <dbReference type="EMBL" id="KAI3702684.1"/>
    </source>
</evidence>
<sequence>MPISSHSTLAVEQQSPSLPYRRLKTNETVGSDFDWNHTFLQPIHFLLKPIVESSDLTSYSDFIIHNGCSF</sequence>
<proteinExistence type="predicted"/>
<dbReference type="Proteomes" id="UP001055879">
    <property type="component" value="Linkage Group LG09"/>
</dbReference>
<name>A0ACB8ZZA2_ARCLA</name>
<accession>A0ACB8ZZA2</accession>
<evidence type="ECO:0000313" key="2">
    <source>
        <dbReference type="Proteomes" id="UP001055879"/>
    </source>
</evidence>
<dbReference type="EMBL" id="CM042055">
    <property type="protein sequence ID" value="KAI3702684.1"/>
    <property type="molecule type" value="Genomic_DNA"/>
</dbReference>
<protein>
    <submittedName>
        <fullName evidence="1">Uncharacterized protein</fullName>
    </submittedName>
</protein>
<organism evidence="1 2">
    <name type="scientific">Arctium lappa</name>
    <name type="common">Greater burdock</name>
    <name type="synonym">Lappa major</name>
    <dbReference type="NCBI Taxonomy" id="4217"/>
    <lineage>
        <taxon>Eukaryota</taxon>
        <taxon>Viridiplantae</taxon>
        <taxon>Streptophyta</taxon>
        <taxon>Embryophyta</taxon>
        <taxon>Tracheophyta</taxon>
        <taxon>Spermatophyta</taxon>
        <taxon>Magnoliopsida</taxon>
        <taxon>eudicotyledons</taxon>
        <taxon>Gunneridae</taxon>
        <taxon>Pentapetalae</taxon>
        <taxon>asterids</taxon>
        <taxon>campanulids</taxon>
        <taxon>Asterales</taxon>
        <taxon>Asteraceae</taxon>
        <taxon>Carduoideae</taxon>
        <taxon>Cardueae</taxon>
        <taxon>Arctiinae</taxon>
        <taxon>Arctium</taxon>
    </lineage>
</organism>
<keyword evidence="2" id="KW-1185">Reference proteome</keyword>